<name>A0ACC0EDZ9_9BASI</name>
<protein>
    <submittedName>
        <fullName evidence="1">Uncharacterized protein</fullName>
    </submittedName>
</protein>
<evidence type="ECO:0000313" key="1">
    <source>
        <dbReference type="EMBL" id="KAI7951466.1"/>
    </source>
</evidence>
<evidence type="ECO:0000313" key="2">
    <source>
        <dbReference type="Proteomes" id="UP001060170"/>
    </source>
</evidence>
<dbReference type="EMBL" id="CM045871">
    <property type="protein sequence ID" value="KAI7951466.1"/>
    <property type="molecule type" value="Genomic_DNA"/>
</dbReference>
<accession>A0ACC0EDZ9</accession>
<reference evidence="1 2" key="3">
    <citation type="journal article" date="2022" name="Microbiol. Spectr.">
        <title>Folding features and dynamics of 3D genome architecture in plant fungal pathogens.</title>
        <authorList>
            <person name="Xia C."/>
        </authorList>
    </citation>
    <scope>NUCLEOTIDE SEQUENCE [LARGE SCALE GENOMIC DNA]</scope>
    <source>
        <strain evidence="1 2">93-210</strain>
    </source>
</reference>
<reference evidence="2" key="2">
    <citation type="journal article" date="2018" name="Mol. Plant Microbe Interact.">
        <title>Genome sequence resources for the wheat stripe rust pathogen (Puccinia striiformis f. sp. tritici) and the barley stripe rust pathogen (Puccinia striiformis f. sp. hordei).</title>
        <authorList>
            <person name="Xia C."/>
            <person name="Wang M."/>
            <person name="Yin C."/>
            <person name="Cornejo O.E."/>
            <person name="Hulbert S.H."/>
            <person name="Chen X."/>
        </authorList>
    </citation>
    <scope>NUCLEOTIDE SEQUENCE [LARGE SCALE GENOMIC DNA]</scope>
    <source>
        <strain evidence="2">93-210</strain>
    </source>
</reference>
<dbReference type="Proteomes" id="UP001060170">
    <property type="component" value="Chromosome 7"/>
</dbReference>
<organism evidence="1 2">
    <name type="scientific">Puccinia striiformis f. sp. tritici</name>
    <dbReference type="NCBI Taxonomy" id="168172"/>
    <lineage>
        <taxon>Eukaryota</taxon>
        <taxon>Fungi</taxon>
        <taxon>Dikarya</taxon>
        <taxon>Basidiomycota</taxon>
        <taxon>Pucciniomycotina</taxon>
        <taxon>Pucciniomycetes</taxon>
        <taxon>Pucciniales</taxon>
        <taxon>Pucciniaceae</taxon>
        <taxon>Puccinia</taxon>
    </lineage>
</organism>
<proteinExistence type="predicted"/>
<sequence length="77" mass="8738">MPLIFSKKAYKRMLYGPCVTTMSVISIPKSKRKNNGLHKNPLLLSLNMPKELPIGLIIFHPGKLWLLTKPTIVKLLL</sequence>
<comment type="caution">
    <text evidence="1">The sequence shown here is derived from an EMBL/GenBank/DDBJ whole genome shotgun (WGS) entry which is preliminary data.</text>
</comment>
<reference evidence="2" key="1">
    <citation type="journal article" date="2018" name="BMC Genomics">
        <title>Genomic insights into host adaptation between the wheat stripe rust pathogen (Puccinia striiformis f. sp. tritici) and the barley stripe rust pathogen (Puccinia striiformis f. sp. hordei).</title>
        <authorList>
            <person name="Xia C."/>
            <person name="Wang M."/>
            <person name="Yin C."/>
            <person name="Cornejo O.E."/>
            <person name="Hulbert S.H."/>
            <person name="Chen X."/>
        </authorList>
    </citation>
    <scope>NUCLEOTIDE SEQUENCE [LARGE SCALE GENOMIC DNA]</scope>
    <source>
        <strain evidence="2">93-210</strain>
    </source>
</reference>
<keyword evidence="2" id="KW-1185">Reference proteome</keyword>
<gene>
    <name evidence="1" type="ORF">MJO28_007150</name>
</gene>